<feature type="region of interest" description="Disordered" evidence="1">
    <location>
        <begin position="65"/>
        <end position="137"/>
    </location>
</feature>
<sequence length="137" mass="16156">PLIAALPVLLALAWAPPARSADAPLPAWEQLEAAQRELLVAPLRERWDSHPEDRRKMLERAGRWQELTPEQRKRAHRGMDRWKHMTPEQRENARALYSHMRTLSPEARDELRREWKQMSPEQQRAWARAHPAPARDD</sequence>
<feature type="signal peptide" evidence="2">
    <location>
        <begin position="1"/>
        <end position="20"/>
    </location>
</feature>
<dbReference type="RefSeq" id="WP_156112278.1">
    <property type="nucleotide sequence ID" value="NZ_AVBH01000328.1"/>
</dbReference>
<evidence type="ECO:0000313" key="3">
    <source>
        <dbReference type="EMBL" id="KGO97545.1"/>
    </source>
</evidence>
<dbReference type="OrthoDB" id="5797406at2"/>
<keyword evidence="4" id="KW-1185">Reference proteome</keyword>
<reference evidence="3 4" key="1">
    <citation type="submission" date="2013-08" db="EMBL/GenBank/DDBJ databases">
        <title>Genomic analysis of Lysobacter defluvii.</title>
        <authorList>
            <person name="Wang Q."/>
            <person name="Wang G."/>
        </authorList>
    </citation>
    <scope>NUCLEOTIDE SEQUENCE [LARGE SCALE GENOMIC DNA]</scope>
    <source>
        <strain evidence="3 4">IMMIB APB-9</strain>
    </source>
</reference>
<feature type="non-terminal residue" evidence="3">
    <location>
        <position position="1"/>
    </location>
</feature>
<dbReference type="EMBL" id="AVBH01000328">
    <property type="protein sequence ID" value="KGO97545.1"/>
    <property type="molecule type" value="Genomic_DNA"/>
</dbReference>
<organism evidence="3 4">
    <name type="scientific">Lysobacter defluvii IMMIB APB-9 = DSM 18482</name>
    <dbReference type="NCBI Taxonomy" id="1385515"/>
    <lineage>
        <taxon>Bacteria</taxon>
        <taxon>Pseudomonadati</taxon>
        <taxon>Pseudomonadota</taxon>
        <taxon>Gammaproteobacteria</taxon>
        <taxon>Lysobacterales</taxon>
        <taxon>Lysobacteraceae</taxon>
        <taxon>Novilysobacter</taxon>
    </lineage>
</organism>
<dbReference type="InterPro" id="IPR021455">
    <property type="entry name" value="DUF3106"/>
</dbReference>
<feature type="compositionally biased region" description="Low complexity" evidence="1">
    <location>
        <begin position="124"/>
        <end position="137"/>
    </location>
</feature>
<dbReference type="Pfam" id="PF11304">
    <property type="entry name" value="DUF3106"/>
    <property type="match status" value="1"/>
</dbReference>
<gene>
    <name evidence="3" type="ORF">N791_10055</name>
</gene>
<evidence type="ECO:0000313" key="4">
    <source>
        <dbReference type="Proteomes" id="UP000030003"/>
    </source>
</evidence>
<evidence type="ECO:0000256" key="2">
    <source>
        <dbReference type="SAM" id="SignalP"/>
    </source>
</evidence>
<feature type="compositionally biased region" description="Basic and acidic residues" evidence="1">
    <location>
        <begin position="65"/>
        <end position="93"/>
    </location>
</feature>
<feature type="chain" id="PRO_5001966669" evidence="2">
    <location>
        <begin position="21"/>
        <end position="137"/>
    </location>
</feature>
<protein>
    <submittedName>
        <fullName evidence="3">Exodeoxyribonuclease VII large subunit</fullName>
    </submittedName>
</protein>
<dbReference type="Proteomes" id="UP000030003">
    <property type="component" value="Unassembled WGS sequence"/>
</dbReference>
<dbReference type="eggNOG" id="ENOG5032ZMW">
    <property type="taxonomic scope" value="Bacteria"/>
</dbReference>
<name>A0A0A0M350_9GAMM</name>
<feature type="compositionally biased region" description="Basic and acidic residues" evidence="1">
    <location>
        <begin position="106"/>
        <end position="116"/>
    </location>
</feature>
<comment type="caution">
    <text evidence="3">The sequence shown here is derived from an EMBL/GenBank/DDBJ whole genome shotgun (WGS) entry which is preliminary data.</text>
</comment>
<evidence type="ECO:0000256" key="1">
    <source>
        <dbReference type="SAM" id="MobiDB-lite"/>
    </source>
</evidence>
<proteinExistence type="predicted"/>
<keyword evidence="2" id="KW-0732">Signal</keyword>
<accession>A0A0A0M350</accession>
<dbReference type="AlphaFoldDB" id="A0A0A0M350"/>
<dbReference type="STRING" id="1385515.GCA_000423325_01844"/>